<dbReference type="PANTHER" id="PTHR43243:SF24">
    <property type="entry name" value="CATIONIC AMINO ACID TRANSPORT INTEGRAL MEMBRANE PROTEIN ROCE-RELATED"/>
    <property type="match status" value="1"/>
</dbReference>
<organism evidence="7 8">
    <name type="scientific">Paractinoplanes bogorensis</name>
    <dbReference type="NCBI Taxonomy" id="1610840"/>
    <lineage>
        <taxon>Bacteria</taxon>
        <taxon>Bacillati</taxon>
        <taxon>Actinomycetota</taxon>
        <taxon>Actinomycetes</taxon>
        <taxon>Micromonosporales</taxon>
        <taxon>Micromonosporaceae</taxon>
        <taxon>Paractinoplanes</taxon>
    </lineage>
</organism>
<keyword evidence="3 6" id="KW-1133">Transmembrane helix</keyword>
<feature type="transmembrane region" description="Helical" evidence="6">
    <location>
        <begin position="126"/>
        <end position="149"/>
    </location>
</feature>
<gene>
    <name evidence="7" type="ORF">KOI35_37625</name>
</gene>
<protein>
    <submittedName>
        <fullName evidence="7">Amino acid permease</fullName>
    </submittedName>
</protein>
<name>A0ABS5Z0S1_9ACTN</name>
<evidence type="ECO:0000313" key="7">
    <source>
        <dbReference type="EMBL" id="MBU2669248.1"/>
    </source>
</evidence>
<proteinExistence type="predicted"/>
<feature type="transmembrane region" description="Helical" evidence="6">
    <location>
        <begin position="98"/>
        <end position="119"/>
    </location>
</feature>
<feature type="transmembrane region" description="Helical" evidence="6">
    <location>
        <begin position="385"/>
        <end position="405"/>
    </location>
</feature>
<evidence type="ECO:0000256" key="2">
    <source>
        <dbReference type="ARBA" id="ARBA00022692"/>
    </source>
</evidence>
<evidence type="ECO:0000256" key="4">
    <source>
        <dbReference type="ARBA" id="ARBA00023136"/>
    </source>
</evidence>
<dbReference type="InterPro" id="IPR002293">
    <property type="entry name" value="AA/rel_permease1"/>
</dbReference>
<feature type="transmembrane region" description="Helical" evidence="6">
    <location>
        <begin position="63"/>
        <end position="86"/>
    </location>
</feature>
<evidence type="ECO:0000256" key="5">
    <source>
        <dbReference type="SAM" id="MobiDB-lite"/>
    </source>
</evidence>
<feature type="transmembrane region" description="Helical" evidence="6">
    <location>
        <begin position="360"/>
        <end position="379"/>
    </location>
</feature>
<dbReference type="Pfam" id="PF13520">
    <property type="entry name" value="AA_permease_2"/>
    <property type="match status" value="1"/>
</dbReference>
<dbReference type="PANTHER" id="PTHR43243">
    <property type="entry name" value="INNER MEMBRANE TRANSPORTER YGJI-RELATED"/>
    <property type="match status" value="1"/>
</dbReference>
<feature type="transmembrane region" description="Helical" evidence="6">
    <location>
        <begin position="36"/>
        <end position="56"/>
    </location>
</feature>
<dbReference type="Gene3D" id="1.20.1740.10">
    <property type="entry name" value="Amino acid/polyamine transporter I"/>
    <property type="match status" value="1"/>
</dbReference>
<accession>A0ABS5Z0S1</accession>
<keyword evidence="2 6" id="KW-0812">Transmembrane</keyword>
<feature type="transmembrane region" description="Helical" evidence="6">
    <location>
        <begin position="417"/>
        <end position="436"/>
    </location>
</feature>
<feature type="transmembrane region" description="Helical" evidence="6">
    <location>
        <begin position="442"/>
        <end position="460"/>
    </location>
</feature>
<reference evidence="7 8" key="1">
    <citation type="submission" date="2021-06" db="EMBL/GenBank/DDBJ databases">
        <title>Actinoplanes lichenicola sp. nov., and Actinoplanes ovalisporus sp. nov., isolated from lichen in Thailand.</title>
        <authorList>
            <person name="Saeng-In P."/>
            <person name="Kanchanasin P."/>
            <person name="Yuki M."/>
            <person name="Kudo T."/>
            <person name="Ohkuma M."/>
            <person name="Phongsopitanun W."/>
            <person name="Tanasupawat S."/>
        </authorList>
    </citation>
    <scope>NUCLEOTIDE SEQUENCE [LARGE SCALE GENOMIC DNA]</scope>
    <source>
        <strain evidence="7 8">NBRC 110975</strain>
    </source>
</reference>
<feature type="transmembrane region" description="Helical" evidence="6">
    <location>
        <begin position="223"/>
        <end position="241"/>
    </location>
</feature>
<feature type="region of interest" description="Disordered" evidence="5">
    <location>
        <begin position="474"/>
        <end position="494"/>
    </location>
</feature>
<feature type="transmembrane region" description="Helical" evidence="6">
    <location>
        <begin position="161"/>
        <end position="179"/>
    </location>
</feature>
<feature type="transmembrane region" description="Helical" evidence="6">
    <location>
        <begin position="262"/>
        <end position="285"/>
    </location>
</feature>
<comment type="caution">
    <text evidence="7">The sequence shown here is derived from an EMBL/GenBank/DDBJ whole genome shotgun (WGS) entry which is preliminary data.</text>
</comment>
<evidence type="ECO:0000313" key="8">
    <source>
        <dbReference type="Proteomes" id="UP001519654"/>
    </source>
</evidence>
<keyword evidence="4 6" id="KW-0472">Membrane</keyword>
<dbReference type="PIRSF" id="PIRSF006060">
    <property type="entry name" value="AA_transporter"/>
    <property type="match status" value="1"/>
</dbReference>
<keyword evidence="8" id="KW-1185">Reference proteome</keyword>
<dbReference type="EMBL" id="JAHKKG010000014">
    <property type="protein sequence ID" value="MBU2669248.1"/>
    <property type="molecule type" value="Genomic_DNA"/>
</dbReference>
<feature type="compositionally biased region" description="Basic and acidic residues" evidence="5">
    <location>
        <begin position="481"/>
        <end position="494"/>
    </location>
</feature>
<comment type="subcellular location">
    <subcellularLocation>
        <location evidence="1">Membrane</location>
        <topology evidence="1">Multi-pass membrane protein</topology>
    </subcellularLocation>
</comment>
<evidence type="ECO:0000256" key="3">
    <source>
        <dbReference type="ARBA" id="ARBA00022989"/>
    </source>
</evidence>
<sequence>MATTSGRSGIFAVRDVRSLITETAEEGHGLKKAVGATQLTAMGVGAIIGTGIFVVIGEGAGIAGPAVILAFVLAAVSCTFSALSYAELASSIPVSGSAYTYTYATLGEVVAWIIGWDLILEYGVSVAAIAVGWGGNLNAFLDAAFGFALPDAIAKSPEDGGIFNLPAVFVVLAITFLLIRGVTESARVNLVMVVIKLVVLLFFIVVAFANFGTGNFQPFAPEGVDGVTAAAAVIFFAYIGFDAVSTGSEEARNPAKDLPIAIIGSLLICTLFYVLTAVGALGIASPEQLEGSDAPLAAALDQGAGISWAAAILALGAVVAITSVVLVIMYGQTRIFFAMCRDGLLPQRLAKVNQRYGTPARLTIILGVLIAILAALVPLSEIVKLVNIGTLFAFVLVNIGVIILRRTRPDMPRPYRVPWSPVLPIIGIAFAVYLMTDLPWDTWVRFVVWLAIGIIIYWLYGYKNSRLRREAGSTATPGWARDNEPNRREDGDQP</sequence>
<dbReference type="Proteomes" id="UP001519654">
    <property type="component" value="Unassembled WGS sequence"/>
</dbReference>
<evidence type="ECO:0000256" key="6">
    <source>
        <dbReference type="SAM" id="Phobius"/>
    </source>
</evidence>
<feature type="transmembrane region" description="Helical" evidence="6">
    <location>
        <begin position="305"/>
        <end position="331"/>
    </location>
</feature>
<evidence type="ECO:0000256" key="1">
    <source>
        <dbReference type="ARBA" id="ARBA00004141"/>
    </source>
</evidence>
<feature type="transmembrane region" description="Helical" evidence="6">
    <location>
        <begin position="191"/>
        <end position="211"/>
    </location>
</feature>
<dbReference type="RefSeq" id="WP_215793627.1">
    <property type="nucleotide sequence ID" value="NZ_JAHKKG010000014.1"/>
</dbReference>